<name>D4YTQ4_9LACO</name>
<feature type="transmembrane region" description="Helical" evidence="2">
    <location>
        <begin position="7"/>
        <end position="24"/>
    </location>
</feature>
<dbReference type="PANTHER" id="PTHR36435">
    <property type="entry name" value="SLR1288 PROTEIN"/>
    <property type="match status" value="1"/>
</dbReference>
<keyword evidence="2" id="KW-0472">Membrane</keyword>
<feature type="transmembrane region" description="Helical" evidence="2">
    <location>
        <begin position="163"/>
        <end position="180"/>
    </location>
</feature>
<evidence type="ECO:0000313" key="5">
    <source>
        <dbReference type="Proteomes" id="UP000004069"/>
    </source>
</evidence>
<dbReference type="eggNOG" id="COG1266">
    <property type="taxonomic scope" value="Bacteria"/>
</dbReference>
<feature type="transmembrane region" description="Helical" evidence="2">
    <location>
        <begin position="186"/>
        <end position="203"/>
    </location>
</feature>
<dbReference type="PATRIC" id="fig|585524.9.peg.569"/>
<dbReference type="InterPro" id="IPR003675">
    <property type="entry name" value="Rce1/LyrA-like_dom"/>
</dbReference>
<feature type="transmembrane region" description="Helical" evidence="2">
    <location>
        <begin position="87"/>
        <end position="108"/>
    </location>
</feature>
<evidence type="ECO:0000256" key="2">
    <source>
        <dbReference type="SAM" id="Phobius"/>
    </source>
</evidence>
<dbReference type="GO" id="GO:0004175">
    <property type="term" value="F:endopeptidase activity"/>
    <property type="evidence" value="ECO:0007669"/>
    <property type="project" value="UniProtKB-ARBA"/>
</dbReference>
<keyword evidence="2" id="KW-1133">Transmembrane helix</keyword>
<keyword evidence="4" id="KW-0378">Hydrolase</keyword>
<dbReference type="InterPro" id="IPR052710">
    <property type="entry name" value="CAAX_protease"/>
</dbReference>
<dbReference type="GO" id="GO:0006508">
    <property type="term" value="P:proteolysis"/>
    <property type="evidence" value="ECO:0007669"/>
    <property type="project" value="UniProtKB-KW"/>
</dbReference>
<accession>D4YTQ4</accession>
<evidence type="ECO:0000313" key="4">
    <source>
        <dbReference type="EMBL" id="EFG55413.1"/>
    </source>
</evidence>
<keyword evidence="5" id="KW-1185">Reference proteome</keyword>
<dbReference type="RefSeq" id="WP_006352067.1">
    <property type="nucleotide sequence ID" value="NZ_ADNY01000035.1"/>
</dbReference>
<feature type="transmembrane region" description="Helical" evidence="2">
    <location>
        <begin position="131"/>
        <end position="151"/>
    </location>
</feature>
<dbReference type="GO" id="GO:0080120">
    <property type="term" value="P:CAAX-box protein maturation"/>
    <property type="evidence" value="ECO:0007669"/>
    <property type="project" value="UniProtKB-ARBA"/>
</dbReference>
<keyword evidence="2" id="KW-0812">Transmembrane</keyword>
<comment type="caution">
    <text evidence="4">The sequence shown here is derived from an EMBL/GenBank/DDBJ whole genome shotgun (WGS) entry which is preliminary data.</text>
</comment>
<comment type="similarity">
    <text evidence="1">Belongs to the UPF0177 family.</text>
</comment>
<dbReference type="STRING" id="83683.B1745_07115"/>
<dbReference type="Proteomes" id="UP000004069">
    <property type="component" value="Unassembled WGS sequence"/>
</dbReference>
<feature type="transmembrane region" description="Helical" evidence="2">
    <location>
        <begin position="44"/>
        <end position="64"/>
    </location>
</feature>
<evidence type="ECO:0000259" key="3">
    <source>
        <dbReference type="Pfam" id="PF02517"/>
    </source>
</evidence>
<organism evidence="4 5">
    <name type="scientific">Lactobacillus amylolyticus DSM 11664</name>
    <dbReference type="NCBI Taxonomy" id="585524"/>
    <lineage>
        <taxon>Bacteria</taxon>
        <taxon>Bacillati</taxon>
        <taxon>Bacillota</taxon>
        <taxon>Bacilli</taxon>
        <taxon>Lactobacillales</taxon>
        <taxon>Lactobacillaceae</taxon>
        <taxon>Lactobacillus</taxon>
    </lineage>
</organism>
<dbReference type="OrthoDB" id="8607342at2"/>
<protein>
    <submittedName>
        <fullName evidence="4">CAAX amino terminal protease family protein</fullName>
    </submittedName>
</protein>
<proteinExistence type="inferred from homology"/>
<dbReference type="EMBL" id="ADNY01000035">
    <property type="protein sequence ID" value="EFG55413.1"/>
    <property type="molecule type" value="Genomic_DNA"/>
</dbReference>
<keyword evidence="4" id="KW-0645">Protease</keyword>
<dbReference type="Pfam" id="PF02517">
    <property type="entry name" value="Rce1-like"/>
    <property type="match status" value="1"/>
</dbReference>
<feature type="domain" description="CAAX prenyl protease 2/Lysostaphin resistance protein A-like" evidence="3">
    <location>
        <begin position="134"/>
        <end position="220"/>
    </location>
</feature>
<gene>
    <name evidence="4" type="ORF">HMPREF0493_0915</name>
</gene>
<sequence>MKKIFHYGGNIAEAVIALFLYGILQDFYFFPKQIKQRYHLPLSIQEFATALVTVAVIWFIFWMYKKQLQSVNDWGFNERPHWSARRIMIFLAGFILITVLGGIMLQLVSQGKTVSTNQQNLDQLSKQSGKLFEIMVCFVAPACEEVIFRGMFFNTFFTKATRFNKWAGILVSGFLFAYMHDPGFTKFIYVYWVLGCVLGWVYMSTKDLRYSILTHMCYNSLGFVHMMTLL</sequence>
<reference evidence="4 5" key="1">
    <citation type="submission" date="2010-04" db="EMBL/GenBank/DDBJ databases">
        <authorList>
            <person name="Muzny D."/>
            <person name="Qin X."/>
            <person name="Deng J."/>
            <person name="Jiang H."/>
            <person name="Liu Y."/>
            <person name="Qu J."/>
            <person name="Song X.-Z."/>
            <person name="Zhang L."/>
            <person name="Thornton R."/>
            <person name="Coyle M."/>
            <person name="Francisco L."/>
            <person name="Jackson L."/>
            <person name="Javaid M."/>
            <person name="Korchina V."/>
            <person name="Kovar C."/>
            <person name="Mata R."/>
            <person name="Mathew T."/>
            <person name="Ngo R."/>
            <person name="Nguyen L."/>
            <person name="Nguyen N."/>
            <person name="Okwuonu G."/>
            <person name="Ongeri F."/>
            <person name="Pham C."/>
            <person name="Simmons D."/>
            <person name="Wilczek-Boney K."/>
            <person name="Hale W."/>
            <person name="Jakkamsetti A."/>
            <person name="Pham P."/>
            <person name="Ruth R."/>
            <person name="San Lucas F."/>
            <person name="Warren J."/>
            <person name="Zhang J."/>
            <person name="Zhao Z."/>
            <person name="Zhou C."/>
            <person name="Zhu D."/>
            <person name="Lee S."/>
            <person name="Bess C."/>
            <person name="Blankenburg K."/>
            <person name="Forbes L."/>
            <person name="Fu Q."/>
            <person name="Gubbala S."/>
            <person name="Hirani K."/>
            <person name="Jayaseelan J.C."/>
            <person name="Lara F."/>
            <person name="Munidasa M."/>
            <person name="Palculict T."/>
            <person name="Patil S."/>
            <person name="Pu L.-L."/>
            <person name="Saada N."/>
            <person name="Tang L."/>
            <person name="Weissenberger G."/>
            <person name="Zhu Y."/>
            <person name="Hemphill L."/>
            <person name="Shang Y."/>
            <person name="Youmans B."/>
            <person name="Ayvaz T."/>
            <person name="Ross M."/>
            <person name="Santibanez J."/>
            <person name="Aqrawi P."/>
            <person name="Gross S."/>
            <person name="Joshi V."/>
            <person name="Fowler G."/>
            <person name="Nazareth L."/>
            <person name="Reid J."/>
            <person name="Worley K."/>
            <person name="Petrosino J."/>
            <person name="Highlander S."/>
            <person name="Gibbs R."/>
        </authorList>
    </citation>
    <scope>NUCLEOTIDE SEQUENCE [LARGE SCALE GENOMIC DNA]</scope>
    <source>
        <strain evidence="4 5">DSM 11664</strain>
    </source>
</reference>
<dbReference type="PANTHER" id="PTHR36435:SF1">
    <property type="entry name" value="CAAX AMINO TERMINAL PROTEASE FAMILY PROTEIN"/>
    <property type="match status" value="1"/>
</dbReference>
<dbReference type="AlphaFoldDB" id="D4YTQ4"/>
<evidence type="ECO:0000256" key="1">
    <source>
        <dbReference type="ARBA" id="ARBA00009067"/>
    </source>
</evidence>